<keyword evidence="2" id="KW-1185">Reference proteome</keyword>
<evidence type="ECO:0000313" key="2">
    <source>
        <dbReference type="Proteomes" id="UP000031668"/>
    </source>
</evidence>
<dbReference type="EMBL" id="JWZT01001801">
    <property type="protein sequence ID" value="KII71310.1"/>
    <property type="molecule type" value="Genomic_DNA"/>
</dbReference>
<organism evidence="1 2">
    <name type="scientific">Thelohanellus kitauei</name>
    <name type="common">Myxosporean</name>
    <dbReference type="NCBI Taxonomy" id="669202"/>
    <lineage>
        <taxon>Eukaryota</taxon>
        <taxon>Metazoa</taxon>
        <taxon>Cnidaria</taxon>
        <taxon>Myxozoa</taxon>
        <taxon>Myxosporea</taxon>
        <taxon>Bivalvulida</taxon>
        <taxon>Platysporina</taxon>
        <taxon>Myxobolidae</taxon>
        <taxon>Thelohanellus</taxon>
    </lineage>
</organism>
<accession>A0A0C2N4N0</accession>
<evidence type="ECO:0000313" key="1">
    <source>
        <dbReference type="EMBL" id="KII71310.1"/>
    </source>
</evidence>
<sequence>MIRKVGCRIFKTSEMEPSNPHMNKETSFQTSCARLFLHLRNSSIERIFRQSSFETGGAFILRRGLRFMQYIGKPLFMDMNTILSHSFIKYTLRSKKVSFSGDFEDSYKLQ</sequence>
<comment type="caution">
    <text evidence="1">The sequence shown here is derived from an EMBL/GenBank/DDBJ whole genome shotgun (WGS) entry which is preliminary data.</text>
</comment>
<protein>
    <submittedName>
        <fullName evidence="1">Uncharacterized protein</fullName>
    </submittedName>
</protein>
<name>A0A0C2N4N0_THEKT</name>
<proteinExistence type="predicted"/>
<dbReference type="Proteomes" id="UP000031668">
    <property type="component" value="Unassembled WGS sequence"/>
</dbReference>
<gene>
    <name evidence="1" type="ORF">RF11_03709</name>
</gene>
<dbReference type="AlphaFoldDB" id="A0A0C2N4N0"/>
<reference evidence="1 2" key="1">
    <citation type="journal article" date="2014" name="Genome Biol. Evol.">
        <title>The genome of the myxosporean Thelohanellus kitauei shows adaptations to nutrient acquisition within its fish host.</title>
        <authorList>
            <person name="Yang Y."/>
            <person name="Xiong J."/>
            <person name="Zhou Z."/>
            <person name="Huo F."/>
            <person name="Miao W."/>
            <person name="Ran C."/>
            <person name="Liu Y."/>
            <person name="Zhang J."/>
            <person name="Feng J."/>
            <person name="Wang M."/>
            <person name="Wang M."/>
            <person name="Wang L."/>
            <person name="Yao B."/>
        </authorList>
    </citation>
    <scope>NUCLEOTIDE SEQUENCE [LARGE SCALE GENOMIC DNA]</scope>
    <source>
        <strain evidence="1">Wuqing</strain>
    </source>
</reference>